<evidence type="ECO:0000259" key="1">
    <source>
        <dbReference type="Pfam" id="PF01261"/>
    </source>
</evidence>
<dbReference type="Proteomes" id="UP000886876">
    <property type="component" value="Unassembled WGS sequence"/>
</dbReference>
<dbReference type="EMBL" id="DVJS01000144">
    <property type="protein sequence ID" value="HIS97481.1"/>
    <property type="molecule type" value="Genomic_DNA"/>
</dbReference>
<protein>
    <submittedName>
        <fullName evidence="2">Sugar phosphate isomerase/epimerase</fullName>
    </submittedName>
</protein>
<accession>A0A9D1K919</accession>
<dbReference type="PANTHER" id="PTHR12110:SF21">
    <property type="entry name" value="XYLOSE ISOMERASE-LIKE TIM BARREL DOMAIN-CONTAINING PROTEIN"/>
    <property type="match status" value="1"/>
</dbReference>
<dbReference type="GO" id="GO:0016853">
    <property type="term" value="F:isomerase activity"/>
    <property type="evidence" value="ECO:0007669"/>
    <property type="project" value="UniProtKB-KW"/>
</dbReference>
<keyword evidence="2" id="KW-0413">Isomerase</keyword>
<dbReference type="PANTHER" id="PTHR12110">
    <property type="entry name" value="HYDROXYPYRUVATE ISOMERASE"/>
    <property type="match status" value="1"/>
</dbReference>
<dbReference type="InterPro" id="IPR036237">
    <property type="entry name" value="Xyl_isomerase-like_sf"/>
</dbReference>
<dbReference type="SUPFAM" id="SSF51658">
    <property type="entry name" value="Xylose isomerase-like"/>
    <property type="match status" value="1"/>
</dbReference>
<feature type="domain" description="Xylose isomerase-like TIM barrel" evidence="1">
    <location>
        <begin position="16"/>
        <end position="256"/>
    </location>
</feature>
<dbReference type="Pfam" id="PF01261">
    <property type="entry name" value="AP_endonuc_2"/>
    <property type="match status" value="1"/>
</dbReference>
<dbReference type="InterPro" id="IPR013022">
    <property type="entry name" value="Xyl_isomerase-like_TIM-brl"/>
</dbReference>
<reference evidence="2" key="1">
    <citation type="submission" date="2020-10" db="EMBL/GenBank/DDBJ databases">
        <authorList>
            <person name="Gilroy R."/>
        </authorList>
    </citation>
    <scope>NUCLEOTIDE SEQUENCE</scope>
    <source>
        <strain evidence="2">ChiHecec3B27-6122</strain>
    </source>
</reference>
<name>A0A9D1K919_9FIRM</name>
<dbReference type="Gene3D" id="3.20.20.150">
    <property type="entry name" value="Divalent-metal-dependent TIM barrel enzymes"/>
    <property type="match status" value="1"/>
</dbReference>
<evidence type="ECO:0000313" key="3">
    <source>
        <dbReference type="Proteomes" id="UP000886876"/>
    </source>
</evidence>
<sequence>MKKVKLSVNAPLSAIDVLERCGYDLIEPSNTDIAAMTGEEFAAAASALKSSALRCEVIDNPIPCSVSFSSDGWSLEEWDGYLKLSAGRAAALGARYWCFGNGSSRVLPGSEEGDRRVKENFRAAVEKCADIAACCGFSVIVEPLGPSVTNYLLTVGETAEFVRSLGRRNVFTMVDYRWEHEQGRPVSELYENARLIAHAHIDNPDTDYKNTKARKIQTLQDGFDYGEFLDFIKSGDYHGALSIEANAFEDFEREAAGAIDFYAHYGIEPARKGEA</sequence>
<proteinExistence type="predicted"/>
<dbReference type="AlphaFoldDB" id="A0A9D1K919"/>
<comment type="caution">
    <text evidence="2">The sequence shown here is derived from an EMBL/GenBank/DDBJ whole genome shotgun (WGS) entry which is preliminary data.</text>
</comment>
<organism evidence="2 3">
    <name type="scientific">Candidatus Scatomorpha pullistercoris</name>
    <dbReference type="NCBI Taxonomy" id="2840929"/>
    <lineage>
        <taxon>Bacteria</taxon>
        <taxon>Bacillati</taxon>
        <taxon>Bacillota</taxon>
        <taxon>Clostridia</taxon>
        <taxon>Eubacteriales</taxon>
        <taxon>Candidatus Scatomorpha</taxon>
    </lineage>
</organism>
<gene>
    <name evidence="2" type="ORF">IAD42_05845</name>
</gene>
<reference evidence="2" key="2">
    <citation type="journal article" date="2021" name="PeerJ">
        <title>Extensive microbial diversity within the chicken gut microbiome revealed by metagenomics and culture.</title>
        <authorList>
            <person name="Gilroy R."/>
            <person name="Ravi A."/>
            <person name="Getino M."/>
            <person name="Pursley I."/>
            <person name="Horton D.L."/>
            <person name="Alikhan N.F."/>
            <person name="Baker D."/>
            <person name="Gharbi K."/>
            <person name="Hall N."/>
            <person name="Watson M."/>
            <person name="Adriaenssens E.M."/>
            <person name="Foster-Nyarko E."/>
            <person name="Jarju S."/>
            <person name="Secka A."/>
            <person name="Antonio M."/>
            <person name="Oren A."/>
            <person name="Chaudhuri R.R."/>
            <person name="La Ragione R."/>
            <person name="Hildebrand F."/>
            <person name="Pallen M.J."/>
        </authorList>
    </citation>
    <scope>NUCLEOTIDE SEQUENCE</scope>
    <source>
        <strain evidence="2">ChiHecec3B27-6122</strain>
    </source>
</reference>
<evidence type="ECO:0000313" key="2">
    <source>
        <dbReference type="EMBL" id="HIS97481.1"/>
    </source>
</evidence>
<dbReference type="InterPro" id="IPR050312">
    <property type="entry name" value="IolE/XylAMocC-like"/>
</dbReference>